<organism evidence="1 2">
    <name type="scientific">Sunxiuqinia elliptica</name>
    <dbReference type="NCBI Taxonomy" id="655355"/>
    <lineage>
        <taxon>Bacteria</taxon>
        <taxon>Pseudomonadati</taxon>
        <taxon>Bacteroidota</taxon>
        <taxon>Bacteroidia</taxon>
        <taxon>Marinilabiliales</taxon>
        <taxon>Prolixibacteraceae</taxon>
        <taxon>Sunxiuqinia</taxon>
    </lineage>
</organism>
<dbReference type="RefSeq" id="WP_093920473.1">
    <property type="nucleotide sequence ID" value="NZ_FONW01000007.1"/>
</dbReference>
<proteinExistence type="predicted"/>
<name>A0A1I2J145_9BACT</name>
<dbReference type="AlphaFoldDB" id="A0A1I2J145"/>
<dbReference type="Proteomes" id="UP000198964">
    <property type="component" value="Unassembled WGS sequence"/>
</dbReference>
<reference evidence="1 2" key="1">
    <citation type="submission" date="2016-10" db="EMBL/GenBank/DDBJ databases">
        <authorList>
            <person name="de Groot N.N."/>
        </authorList>
    </citation>
    <scope>NUCLEOTIDE SEQUENCE [LARGE SCALE GENOMIC DNA]</scope>
    <source>
        <strain evidence="1 2">CGMCC 1.9156</strain>
    </source>
</reference>
<sequence length="218" mass="24146">MNFSKLSIDEILFQSSIRINNSLGDSKILNAVSPMGYPEAKLNEGKALLTEASTLVENQKKEYGELDAAQETFKVEKQKANETYKNMVAIGRIAFKTDVQATTTLELNGRRASTHSGWLKQTQGFYRALLANESWKAAMANYGQTEEKLTAEIAAIESVAAASENVRKEMGDAQNATQQRDQKVEELADWINDYEVIARIALADKPQLLEKIGIVVKG</sequence>
<evidence type="ECO:0000313" key="2">
    <source>
        <dbReference type="Proteomes" id="UP000198964"/>
    </source>
</evidence>
<protein>
    <submittedName>
        <fullName evidence="1">Uncharacterized protein</fullName>
    </submittedName>
</protein>
<gene>
    <name evidence="1" type="ORF">SAMN05216283_107138</name>
</gene>
<accession>A0A1I2J145</accession>
<dbReference type="EMBL" id="FONW01000007">
    <property type="protein sequence ID" value="SFF48452.1"/>
    <property type="molecule type" value="Genomic_DNA"/>
</dbReference>
<dbReference type="STRING" id="655355.SAMN05216283_107138"/>
<keyword evidence="2" id="KW-1185">Reference proteome</keyword>
<evidence type="ECO:0000313" key="1">
    <source>
        <dbReference type="EMBL" id="SFF48452.1"/>
    </source>
</evidence>